<keyword evidence="1" id="KW-0547">Nucleotide-binding</keyword>
<keyword evidence="3" id="KW-0347">Helicase</keyword>
<sequence>MLYEFLKAKGFNLKKITSGNIKTISEQITIQELIENLILPEEKSSEIRTIHKAKGAEFESVLLYLDDVEEIENIIHPEINSENDDTRIYYVALSRARDLLCIAGPPLIKVNKDKISEMNIIEVSKEVISK</sequence>
<evidence type="ECO:0000256" key="2">
    <source>
        <dbReference type="ARBA" id="ARBA00022801"/>
    </source>
</evidence>
<dbReference type="Pfam" id="PF13361">
    <property type="entry name" value="UvrD_C"/>
    <property type="match status" value="1"/>
</dbReference>
<dbReference type="EMBL" id="CP041666">
    <property type="protein sequence ID" value="QDP39456.1"/>
    <property type="molecule type" value="Genomic_DNA"/>
</dbReference>
<protein>
    <recommendedName>
        <fullName evidence="5">UvrD-like helicase C-terminal domain-containing protein</fullName>
    </recommendedName>
</protein>
<name>A0A516KDR8_9BACI</name>
<keyword evidence="4" id="KW-0067">ATP-binding</keyword>
<evidence type="ECO:0000313" key="7">
    <source>
        <dbReference type="Proteomes" id="UP000315215"/>
    </source>
</evidence>
<evidence type="ECO:0000256" key="1">
    <source>
        <dbReference type="ARBA" id="ARBA00022741"/>
    </source>
</evidence>
<organism evidence="6 7">
    <name type="scientific">Radiobacillus deserti</name>
    <dbReference type="NCBI Taxonomy" id="2594883"/>
    <lineage>
        <taxon>Bacteria</taxon>
        <taxon>Bacillati</taxon>
        <taxon>Bacillota</taxon>
        <taxon>Bacilli</taxon>
        <taxon>Bacillales</taxon>
        <taxon>Bacillaceae</taxon>
        <taxon>Radiobacillus</taxon>
    </lineage>
</organism>
<evidence type="ECO:0000313" key="6">
    <source>
        <dbReference type="EMBL" id="QDP39456.1"/>
    </source>
</evidence>
<dbReference type="AlphaFoldDB" id="A0A516KDR8"/>
<dbReference type="Gene3D" id="3.40.50.300">
    <property type="entry name" value="P-loop containing nucleotide triphosphate hydrolases"/>
    <property type="match status" value="1"/>
</dbReference>
<dbReference type="GO" id="GO:0004386">
    <property type="term" value="F:helicase activity"/>
    <property type="evidence" value="ECO:0007669"/>
    <property type="project" value="UniProtKB-KW"/>
</dbReference>
<evidence type="ECO:0000256" key="4">
    <source>
        <dbReference type="ARBA" id="ARBA00022840"/>
    </source>
</evidence>
<feature type="domain" description="UvrD-like helicase C-terminal" evidence="5">
    <location>
        <begin position="18"/>
        <end position="102"/>
    </location>
</feature>
<dbReference type="GO" id="GO:0005524">
    <property type="term" value="F:ATP binding"/>
    <property type="evidence" value="ECO:0007669"/>
    <property type="project" value="UniProtKB-KW"/>
</dbReference>
<dbReference type="InterPro" id="IPR014017">
    <property type="entry name" value="DNA_helicase_UvrD-like_C"/>
</dbReference>
<dbReference type="GO" id="GO:0016787">
    <property type="term" value="F:hydrolase activity"/>
    <property type="evidence" value="ECO:0007669"/>
    <property type="project" value="UniProtKB-KW"/>
</dbReference>
<dbReference type="Proteomes" id="UP000315215">
    <property type="component" value="Chromosome"/>
</dbReference>
<proteinExistence type="predicted"/>
<dbReference type="SUPFAM" id="SSF52540">
    <property type="entry name" value="P-loop containing nucleoside triphosphate hydrolases"/>
    <property type="match status" value="1"/>
</dbReference>
<accession>A0A516KDR8</accession>
<keyword evidence="7" id="KW-1185">Reference proteome</keyword>
<dbReference type="KEGG" id="aqt:FN924_04250"/>
<evidence type="ECO:0000259" key="5">
    <source>
        <dbReference type="Pfam" id="PF13361"/>
    </source>
</evidence>
<gene>
    <name evidence="6" type="ORF">FN924_04250</name>
</gene>
<reference evidence="6 7" key="1">
    <citation type="submission" date="2019-07" db="EMBL/GenBank/DDBJ databases">
        <authorList>
            <person name="Li J."/>
        </authorList>
    </citation>
    <scope>NUCLEOTIDE SEQUENCE [LARGE SCALE GENOMIC DNA]</scope>
    <source>
        <strain evidence="6 7">TKL69</strain>
    </source>
</reference>
<evidence type="ECO:0000256" key="3">
    <source>
        <dbReference type="ARBA" id="ARBA00022806"/>
    </source>
</evidence>
<dbReference type="InterPro" id="IPR027417">
    <property type="entry name" value="P-loop_NTPase"/>
</dbReference>
<keyword evidence="2" id="KW-0378">Hydrolase</keyword>